<protein>
    <recommendedName>
        <fullName evidence="4">NmrA-like domain-containing protein</fullName>
    </recommendedName>
</protein>
<dbReference type="GO" id="GO:0016491">
    <property type="term" value="F:oxidoreductase activity"/>
    <property type="evidence" value="ECO:0007669"/>
    <property type="project" value="UniProtKB-KW"/>
</dbReference>
<dbReference type="InterPro" id="IPR036291">
    <property type="entry name" value="NAD(P)-bd_dom_sf"/>
</dbReference>
<name>A0A8H7W3R9_9HELO</name>
<dbReference type="SUPFAM" id="SSF51735">
    <property type="entry name" value="NAD(P)-binding Rossmann-fold domains"/>
    <property type="match status" value="1"/>
</dbReference>
<proteinExistence type="inferred from homology"/>
<organism evidence="5 6">
    <name type="scientific">Cadophora malorum</name>
    <dbReference type="NCBI Taxonomy" id="108018"/>
    <lineage>
        <taxon>Eukaryota</taxon>
        <taxon>Fungi</taxon>
        <taxon>Dikarya</taxon>
        <taxon>Ascomycota</taxon>
        <taxon>Pezizomycotina</taxon>
        <taxon>Leotiomycetes</taxon>
        <taxon>Helotiales</taxon>
        <taxon>Ploettnerulaceae</taxon>
        <taxon>Cadophora</taxon>
    </lineage>
</organism>
<dbReference type="PANTHER" id="PTHR47706">
    <property type="entry name" value="NMRA-LIKE FAMILY PROTEIN"/>
    <property type="match status" value="1"/>
</dbReference>
<dbReference type="Gene3D" id="3.90.25.10">
    <property type="entry name" value="UDP-galactose 4-epimerase, domain 1"/>
    <property type="match status" value="1"/>
</dbReference>
<keyword evidence="3" id="KW-0560">Oxidoreductase</keyword>
<comment type="caution">
    <text evidence="5">The sequence shown here is derived from an EMBL/GenBank/DDBJ whole genome shotgun (WGS) entry which is preliminary data.</text>
</comment>
<dbReference type="InterPro" id="IPR008030">
    <property type="entry name" value="NmrA-like"/>
</dbReference>
<accession>A0A8H7W3R9</accession>
<dbReference type="AlphaFoldDB" id="A0A8H7W3R9"/>
<comment type="similarity">
    <text evidence="1">Belongs to the NmrA-type oxidoreductase family. Isoflavone reductase subfamily.</text>
</comment>
<keyword evidence="6" id="KW-1185">Reference proteome</keyword>
<gene>
    <name evidence="5" type="ORF">IFR04_015645</name>
</gene>
<evidence type="ECO:0000256" key="2">
    <source>
        <dbReference type="ARBA" id="ARBA00022857"/>
    </source>
</evidence>
<evidence type="ECO:0000256" key="3">
    <source>
        <dbReference type="ARBA" id="ARBA00023002"/>
    </source>
</evidence>
<evidence type="ECO:0000313" key="6">
    <source>
        <dbReference type="Proteomes" id="UP000664132"/>
    </source>
</evidence>
<dbReference type="PANTHER" id="PTHR47706:SF4">
    <property type="entry name" value="NMRA-LIKE DOMAIN-CONTAINING PROTEIN"/>
    <property type="match status" value="1"/>
</dbReference>
<evidence type="ECO:0000259" key="4">
    <source>
        <dbReference type="Pfam" id="PF05368"/>
    </source>
</evidence>
<sequence length="312" mass="34875">MTRIAVSGGAGGLGRTFVKALSKTKHEVFVLSRSERQPYSSNVKYLKVNYSDIDSIVSLLEANRIDTVLSTITMESSTTSQAQLNLISAADRSSVTERFIPSEFGVVANEETAALDPYAKYWVENAEALAKTKTLQYTRISTGQFMDYWGMPKIETTLNPFTWAIDIEKGVAAIPGTGNEKMSMTYTPDLAHFIIKMLDEPDWPVLSGFVGQDITFNQILAWAESATGRKFKVSYDSIEKLEKGEVTNLTELMASEKFLRDATIMFGIMAVRGHLLLPDEKDFRLNDRFPDLEAMTVENLIKETWSRNSVST</sequence>
<dbReference type="Gene3D" id="3.40.50.720">
    <property type="entry name" value="NAD(P)-binding Rossmann-like Domain"/>
    <property type="match status" value="1"/>
</dbReference>
<evidence type="ECO:0000313" key="5">
    <source>
        <dbReference type="EMBL" id="KAG4411223.1"/>
    </source>
</evidence>
<feature type="domain" description="NmrA-like" evidence="4">
    <location>
        <begin position="3"/>
        <end position="263"/>
    </location>
</feature>
<dbReference type="EMBL" id="JAFJYH010000504">
    <property type="protein sequence ID" value="KAG4411223.1"/>
    <property type="molecule type" value="Genomic_DNA"/>
</dbReference>
<reference evidence="5" key="1">
    <citation type="submission" date="2021-02" db="EMBL/GenBank/DDBJ databases">
        <title>Genome sequence Cadophora malorum strain M34.</title>
        <authorList>
            <person name="Stefanovic E."/>
            <person name="Vu D."/>
            <person name="Scully C."/>
            <person name="Dijksterhuis J."/>
            <person name="Roader J."/>
            <person name="Houbraken J."/>
        </authorList>
    </citation>
    <scope>NUCLEOTIDE SEQUENCE</scope>
    <source>
        <strain evidence="5">M34</strain>
    </source>
</reference>
<dbReference type="InterPro" id="IPR051609">
    <property type="entry name" value="NmrA/Isoflavone_reductase-like"/>
</dbReference>
<keyword evidence="2" id="KW-0521">NADP</keyword>
<evidence type="ECO:0000256" key="1">
    <source>
        <dbReference type="ARBA" id="ARBA00005725"/>
    </source>
</evidence>
<dbReference type="Proteomes" id="UP000664132">
    <property type="component" value="Unassembled WGS sequence"/>
</dbReference>
<dbReference type="OrthoDB" id="419598at2759"/>
<dbReference type="Pfam" id="PF05368">
    <property type="entry name" value="NmrA"/>
    <property type="match status" value="1"/>
</dbReference>